<accession>A0ABZ2G0Z6</accession>
<dbReference type="RefSeq" id="WP_338502643.1">
    <property type="nucleotide sequence ID" value="NZ_CP145607.1"/>
</dbReference>
<name>A0ABZ2G0Z6_9SPHN</name>
<feature type="region of interest" description="Disordered" evidence="1">
    <location>
        <begin position="30"/>
        <end position="180"/>
    </location>
</feature>
<feature type="compositionally biased region" description="Pro residues" evidence="1">
    <location>
        <begin position="132"/>
        <end position="155"/>
    </location>
</feature>
<feature type="compositionally biased region" description="Low complexity" evidence="1">
    <location>
        <begin position="111"/>
        <end position="131"/>
    </location>
</feature>
<feature type="compositionally biased region" description="Pro residues" evidence="1">
    <location>
        <begin position="60"/>
        <end position="110"/>
    </location>
</feature>
<reference evidence="2 3" key="1">
    <citation type="submission" date="2024-02" db="EMBL/GenBank/DDBJ databases">
        <title>Full genome sequence of Sphingomonas kaistensis.</title>
        <authorList>
            <person name="Poletto B.L."/>
            <person name="Silva G."/>
            <person name="Galante D."/>
            <person name="Campos K.R."/>
            <person name="Santos M.B.N."/>
            <person name="Sacchi C.T."/>
        </authorList>
    </citation>
    <scope>NUCLEOTIDE SEQUENCE [LARGE SCALE GENOMIC DNA]</scope>
    <source>
        <strain evidence="2 3">MA4R</strain>
    </source>
</reference>
<protein>
    <submittedName>
        <fullName evidence="2">Cell envelope biogenesis protein TolA</fullName>
    </submittedName>
</protein>
<evidence type="ECO:0000313" key="3">
    <source>
        <dbReference type="Proteomes" id="UP001382935"/>
    </source>
</evidence>
<sequence length="294" mass="30851">MRIDTGEAKGTAAALLLHVVLVVALTTSLARVPSPPEPPPVQVEFVDSDEVALTAAAPTPATPPPAAQAPAPSAEPTPLPPEPQPTPIEQAPPPPLPQPVVRPSPAPVPRPLQSRPAPQQRPATPQTRAQPRPTPPAPRAQPARPAPAQPRPAPPRQSRLGDDFLQGIPSNRDLGPRDAAPGAVTFSAAAKASVDSAIKRQIQPCAARQATLGPGADRIRVTVNLRLDRSGRLSRPPALVRTSGVDEDNAKFEDLAYDQAVAVFRACSPLRLPEELYSTPQGGWGNINLTYAAK</sequence>
<keyword evidence="3" id="KW-1185">Reference proteome</keyword>
<dbReference type="Proteomes" id="UP001382935">
    <property type="component" value="Chromosome"/>
</dbReference>
<evidence type="ECO:0000313" key="2">
    <source>
        <dbReference type="EMBL" id="WWM70039.1"/>
    </source>
</evidence>
<evidence type="ECO:0000256" key="1">
    <source>
        <dbReference type="SAM" id="MobiDB-lite"/>
    </source>
</evidence>
<dbReference type="PRINTS" id="PR01217">
    <property type="entry name" value="PRICHEXTENSN"/>
</dbReference>
<gene>
    <name evidence="2" type="ORF">V6R86_04915</name>
</gene>
<organism evidence="2 3">
    <name type="scientific">Sphingomonas kaistensis</name>
    <dbReference type="NCBI Taxonomy" id="298708"/>
    <lineage>
        <taxon>Bacteria</taxon>
        <taxon>Pseudomonadati</taxon>
        <taxon>Pseudomonadota</taxon>
        <taxon>Alphaproteobacteria</taxon>
        <taxon>Sphingomonadales</taxon>
        <taxon>Sphingomonadaceae</taxon>
        <taxon>Sphingomonas</taxon>
    </lineage>
</organism>
<proteinExistence type="predicted"/>
<dbReference type="EMBL" id="CP145607">
    <property type="protein sequence ID" value="WWM70039.1"/>
    <property type="molecule type" value="Genomic_DNA"/>
</dbReference>